<dbReference type="PROSITE" id="PS51257">
    <property type="entry name" value="PROKAR_LIPOPROTEIN"/>
    <property type="match status" value="1"/>
</dbReference>
<dbReference type="RefSeq" id="WP_105045659.1">
    <property type="nucleotide sequence ID" value="NZ_CP150662.1"/>
</dbReference>
<dbReference type="AlphaFoldDB" id="A0A2S7WBA9"/>
<comment type="caution">
    <text evidence="1">The sequence shown here is derived from an EMBL/GenBank/DDBJ whole genome shotgun (WGS) entry which is preliminary data.</text>
</comment>
<sequence length="128" mass="14319">MRKFPFIGLFLLLSTFFSCDEKNDATQEQEAQYIQQLFTEIQAMANSVPCENESQWNFTSYGSKACGGPVGYIAFSTIIDTTPFLQKVAAHRIAQENYNIKWGIVSDCAAPAQPIGVVCENNLPVFMY</sequence>
<proteinExistence type="predicted"/>
<gene>
    <name evidence="1" type="ORF">BTO13_04195</name>
</gene>
<evidence type="ECO:0000313" key="2">
    <source>
        <dbReference type="Proteomes" id="UP000237608"/>
    </source>
</evidence>
<accession>A0A2S7WBA9</accession>
<reference evidence="1 2" key="1">
    <citation type="submission" date="2016-12" db="EMBL/GenBank/DDBJ databases">
        <title>Trade-off between light-utilization and light-protection in marine flavobacteria.</title>
        <authorList>
            <person name="Kumagai Y."/>
            <person name="Yoshizawa S."/>
            <person name="Kogure K."/>
            <person name="Iwasaki W."/>
        </authorList>
    </citation>
    <scope>NUCLEOTIDE SEQUENCE [LARGE SCALE GENOMIC DNA]</scope>
    <source>
        <strain evidence="1 2">KCTC 22729</strain>
    </source>
</reference>
<keyword evidence="2" id="KW-1185">Reference proteome</keyword>
<dbReference type="EMBL" id="MSCL01000001">
    <property type="protein sequence ID" value="PQJ74512.1"/>
    <property type="molecule type" value="Genomic_DNA"/>
</dbReference>
<name>A0A2S7WBA9_9FLAO</name>
<organism evidence="1 2">
    <name type="scientific">Polaribacter gangjinensis</name>
    <dbReference type="NCBI Taxonomy" id="574710"/>
    <lineage>
        <taxon>Bacteria</taxon>
        <taxon>Pseudomonadati</taxon>
        <taxon>Bacteroidota</taxon>
        <taxon>Flavobacteriia</taxon>
        <taxon>Flavobacteriales</taxon>
        <taxon>Flavobacteriaceae</taxon>
    </lineage>
</organism>
<dbReference type="OrthoDB" id="5526158at2"/>
<dbReference type="Proteomes" id="UP000237608">
    <property type="component" value="Unassembled WGS sequence"/>
</dbReference>
<evidence type="ECO:0000313" key="1">
    <source>
        <dbReference type="EMBL" id="PQJ74512.1"/>
    </source>
</evidence>
<protein>
    <submittedName>
        <fullName evidence="1">Uncharacterized protein</fullName>
    </submittedName>
</protein>